<feature type="region of interest" description="Disordered" evidence="1">
    <location>
        <begin position="163"/>
        <end position="206"/>
    </location>
</feature>
<dbReference type="AlphaFoldDB" id="A0A5C2SWF3"/>
<reference evidence="2" key="1">
    <citation type="journal article" date="2018" name="Genome Biol. Evol.">
        <title>Genomics and development of Lentinus tigrinus, a white-rot wood-decaying mushroom with dimorphic fruiting bodies.</title>
        <authorList>
            <person name="Wu B."/>
            <person name="Xu Z."/>
            <person name="Knudson A."/>
            <person name="Carlson A."/>
            <person name="Chen N."/>
            <person name="Kovaka S."/>
            <person name="LaButti K."/>
            <person name="Lipzen A."/>
            <person name="Pennachio C."/>
            <person name="Riley R."/>
            <person name="Schakwitz W."/>
            <person name="Umezawa K."/>
            <person name="Ohm R.A."/>
            <person name="Grigoriev I.V."/>
            <person name="Nagy L.G."/>
            <person name="Gibbons J."/>
            <person name="Hibbett D."/>
        </authorList>
    </citation>
    <scope>NUCLEOTIDE SEQUENCE [LARGE SCALE GENOMIC DNA]</scope>
    <source>
        <strain evidence="2">ALCF2SS1-6</strain>
    </source>
</reference>
<proteinExistence type="predicted"/>
<keyword evidence="3" id="KW-1185">Reference proteome</keyword>
<gene>
    <name evidence="2" type="ORF">L227DRAFT_212126</name>
</gene>
<evidence type="ECO:0000313" key="3">
    <source>
        <dbReference type="Proteomes" id="UP000313359"/>
    </source>
</evidence>
<name>A0A5C2SWF3_9APHY</name>
<sequence length="206" mass="23649">MGEHKGSVSFPCSRPLVADRCCYWYMLICIPIPIPYRVVELLYDAFILPRQLSSRVLWMLLDAGLDRRWTRCQLDVLRARRYVRCSGRSARCGLRRSQSGQRPTYRRAASCEGGRVLRCCGETARLRNYVLREGPGLQRPWFQVSTCCNRAYDGVVKRTRSPTEVVRTLPRRSDVSDSSSDGHLEAKVGSERDSLPSTEIYRNTPR</sequence>
<evidence type="ECO:0000256" key="1">
    <source>
        <dbReference type="SAM" id="MobiDB-lite"/>
    </source>
</evidence>
<dbReference type="Proteomes" id="UP000313359">
    <property type="component" value="Unassembled WGS sequence"/>
</dbReference>
<protein>
    <submittedName>
        <fullName evidence="2">Uncharacterized protein</fullName>
    </submittedName>
</protein>
<feature type="compositionally biased region" description="Polar residues" evidence="1">
    <location>
        <begin position="195"/>
        <end position="206"/>
    </location>
</feature>
<dbReference type="EMBL" id="ML122252">
    <property type="protein sequence ID" value="RPD65446.1"/>
    <property type="molecule type" value="Genomic_DNA"/>
</dbReference>
<feature type="compositionally biased region" description="Basic and acidic residues" evidence="1">
    <location>
        <begin position="171"/>
        <end position="194"/>
    </location>
</feature>
<evidence type="ECO:0000313" key="2">
    <source>
        <dbReference type="EMBL" id="RPD65446.1"/>
    </source>
</evidence>
<organism evidence="2 3">
    <name type="scientific">Lentinus tigrinus ALCF2SS1-6</name>
    <dbReference type="NCBI Taxonomy" id="1328759"/>
    <lineage>
        <taxon>Eukaryota</taxon>
        <taxon>Fungi</taxon>
        <taxon>Dikarya</taxon>
        <taxon>Basidiomycota</taxon>
        <taxon>Agaricomycotina</taxon>
        <taxon>Agaricomycetes</taxon>
        <taxon>Polyporales</taxon>
        <taxon>Polyporaceae</taxon>
        <taxon>Lentinus</taxon>
    </lineage>
</organism>
<accession>A0A5C2SWF3</accession>